<reference evidence="1" key="1">
    <citation type="submission" date="2019-12" db="EMBL/GenBank/DDBJ databases">
        <title>Genome sequencing and annotation of Brassica cretica.</title>
        <authorList>
            <person name="Studholme D.J."/>
            <person name="Sarris P.F."/>
        </authorList>
    </citation>
    <scope>NUCLEOTIDE SEQUENCE</scope>
    <source>
        <strain evidence="1">PFS-102/07</strain>
        <tissue evidence="1">Leaf</tissue>
    </source>
</reference>
<dbReference type="EMBL" id="QGKY02000246">
    <property type="protein sequence ID" value="KAF2586471.1"/>
    <property type="molecule type" value="Genomic_DNA"/>
</dbReference>
<proteinExistence type="predicted"/>
<evidence type="ECO:0000313" key="1">
    <source>
        <dbReference type="EMBL" id="KAF2586471.1"/>
    </source>
</evidence>
<gene>
    <name evidence="1" type="ORF">F2Q70_00034068</name>
</gene>
<organism evidence="1">
    <name type="scientific">Brassica cretica</name>
    <name type="common">Mustard</name>
    <dbReference type="NCBI Taxonomy" id="69181"/>
    <lineage>
        <taxon>Eukaryota</taxon>
        <taxon>Viridiplantae</taxon>
        <taxon>Streptophyta</taxon>
        <taxon>Embryophyta</taxon>
        <taxon>Tracheophyta</taxon>
        <taxon>Spermatophyta</taxon>
        <taxon>Magnoliopsida</taxon>
        <taxon>eudicotyledons</taxon>
        <taxon>Gunneridae</taxon>
        <taxon>Pentapetalae</taxon>
        <taxon>rosids</taxon>
        <taxon>malvids</taxon>
        <taxon>Brassicales</taxon>
        <taxon>Brassicaceae</taxon>
        <taxon>Brassiceae</taxon>
        <taxon>Brassica</taxon>
    </lineage>
</organism>
<comment type="caution">
    <text evidence="1">The sequence shown here is derived from an EMBL/GenBank/DDBJ whole genome shotgun (WGS) entry which is preliminary data.</text>
</comment>
<name>A0A8S9JWY2_BRACR</name>
<accession>A0A8S9JWY2</accession>
<sequence length="53" mass="5612">MILGPFEVLIRGDGVDFVVLLFRMPAVSKEIDAGVERLPAGLPGFLLGIGSDL</sequence>
<dbReference type="AlphaFoldDB" id="A0A8S9JWY2"/>
<protein>
    <submittedName>
        <fullName evidence="1">Uncharacterized protein</fullName>
    </submittedName>
</protein>